<gene>
    <name evidence="2" type="ORF">B0H94_10285</name>
</gene>
<evidence type="ECO:0000313" key="3">
    <source>
        <dbReference type="Proteomes" id="UP000242310"/>
    </source>
</evidence>
<evidence type="ECO:0008006" key="4">
    <source>
        <dbReference type="Google" id="ProtNLM"/>
    </source>
</evidence>
<dbReference type="RefSeq" id="WP_106587534.1">
    <property type="nucleotide sequence ID" value="NZ_PYAV01000002.1"/>
</dbReference>
<organism evidence="2 3">
    <name type="scientific">Salsuginibacillus halophilus</name>
    <dbReference type="NCBI Taxonomy" id="517424"/>
    <lineage>
        <taxon>Bacteria</taxon>
        <taxon>Bacillati</taxon>
        <taxon>Bacillota</taxon>
        <taxon>Bacilli</taxon>
        <taxon>Bacillales</taxon>
        <taxon>Bacillaceae</taxon>
        <taxon>Salsuginibacillus</taxon>
    </lineage>
</organism>
<dbReference type="CDD" id="cd10936">
    <property type="entry name" value="CE4_DAC2"/>
    <property type="match status" value="1"/>
</dbReference>
<dbReference type="PANTHER" id="PTHR30105">
    <property type="entry name" value="UNCHARACTERIZED YIBQ-RELATED"/>
    <property type="match status" value="1"/>
</dbReference>
<dbReference type="Pfam" id="PF04748">
    <property type="entry name" value="Polysacc_deac_2"/>
    <property type="match status" value="1"/>
</dbReference>
<sequence length="261" mass="28882">MRFTILSFVVFSLHLIGSTAAYADASGEIAIIIDDFGQNVQAAENMLELDAPFTAAVMPFLEESRTHAKTAVNNGHDVIVHMPMEPVQGRPSWLGPGAITKDMTPERARQSVKQAMDSLPEAKGINNHMGSAIVTNEPVMRSILEEVKERGMYVIDSGTHQNSVVPELCEELAIPYMKRDLFIDTDHSSKAEAINMLEQLQTEAKRNGASIGIGHVGVRGQNTYAALLEMMQKKDFQNALVRSSDMILKNPEHNPEAFWQY</sequence>
<dbReference type="Proteomes" id="UP000242310">
    <property type="component" value="Unassembled WGS sequence"/>
</dbReference>
<dbReference type="Gene3D" id="3.20.20.370">
    <property type="entry name" value="Glycoside hydrolase/deacetylase"/>
    <property type="match status" value="1"/>
</dbReference>
<dbReference type="PANTHER" id="PTHR30105:SF2">
    <property type="entry name" value="DIVERGENT POLYSACCHARIDE DEACETYLASE SUPERFAMILY"/>
    <property type="match status" value="1"/>
</dbReference>
<name>A0A2P8HX53_9BACI</name>
<keyword evidence="3" id="KW-1185">Reference proteome</keyword>
<accession>A0A2P8HX53</accession>
<evidence type="ECO:0000313" key="2">
    <source>
        <dbReference type="EMBL" id="PSL50809.1"/>
    </source>
</evidence>
<dbReference type="InterPro" id="IPR006837">
    <property type="entry name" value="Divergent_DAC"/>
</dbReference>
<evidence type="ECO:0000256" key="1">
    <source>
        <dbReference type="SAM" id="SignalP"/>
    </source>
</evidence>
<dbReference type="EMBL" id="PYAV01000002">
    <property type="protein sequence ID" value="PSL50809.1"/>
    <property type="molecule type" value="Genomic_DNA"/>
</dbReference>
<protein>
    <recommendedName>
        <fullName evidence="4">Divergent polysaccharide deacetylase</fullName>
    </recommendedName>
</protein>
<dbReference type="AlphaFoldDB" id="A0A2P8HX53"/>
<dbReference type="SUPFAM" id="SSF88713">
    <property type="entry name" value="Glycoside hydrolase/deacetylase"/>
    <property type="match status" value="1"/>
</dbReference>
<dbReference type="GO" id="GO:0005975">
    <property type="term" value="P:carbohydrate metabolic process"/>
    <property type="evidence" value="ECO:0007669"/>
    <property type="project" value="InterPro"/>
</dbReference>
<feature type="signal peptide" evidence="1">
    <location>
        <begin position="1"/>
        <end position="23"/>
    </location>
</feature>
<dbReference type="OrthoDB" id="9784811at2"/>
<dbReference type="InterPro" id="IPR011330">
    <property type="entry name" value="Glyco_hydro/deAcase_b/a-brl"/>
</dbReference>
<comment type="caution">
    <text evidence="2">The sequence shown here is derived from an EMBL/GenBank/DDBJ whole genome shotgun (WGS) entry which is preliminary data.</text>
</comment>
<reference evidence="2 3" key="1">
    <citation type="submission" date="2018-03" db="EMBL/GenBank/DDBJ databases">
        <title>Genomic Encyclopedia of Type Strains, Phase III (KMG-III): the genomes of soil and plant-associated and newly described type strains.</title>
        <authorList>
            <person name="Whitman W."/>
        </authorList>
    </citation>
    <scope>NUCLEOTIDE SEQUENCE [LARGE SCALE GENOMIC DNA]</scope>
    <source>
        <strain evidence="2 3">CGMCC 1.07653</strain>
    </source>
</reference>
<feature type="chain" id="PRO_5015134441" description="Divergent polysaccharide deacetylase" evidence="1">
    <location>
        <begin position="24"/>
        <end position="261"/>
    </location>
</feature>
<proteinExistence type="predicted"/>
<keyword evidence="1" id="KW-0732">Signal</keyword>